<evidence type="ECO:0000313" key="1">
    <source>
        <dbReference type="EMBL" id="KKM67129.1"/>
    </source>
</evidence>
<reference evidence="1" key="1">
    <citation type="journal article" date="2015" name="Nature">
        <title>Complex archaea that bridge the gap between prokaryotes and eukaryotes.</title>
        <authorList>
            <person name="Spang A."/>
            <person name="Saw J.H."/>
            <person name="Jorgensen S.L."/>
            <person name="Zaremba-Niedzwiedzka K."/>
            <person name="Martijn J."/>
            <person name="Lind A.E."/>
            <person name="van Eijk R."/>
            <person name="Schleper C."/>
            <person name="Guy L."/>
            <person name="Ettema T.J."/>
        </authorList>
    </citation>
    <scope>NUCLEOTIDE SEQUENCE</scope>
</reference>
<dbReference type="EMBL" id="LAZR01010405">
    <property type="protein sequence ID" value="KKM67129.1"/>
    <property type="molecule type" value="Genomic_DNA"/>
</dbReference>
<proteinExistence type="predicted"/>
<comment type="caution">
    <text evidence="1">The sequence shown here is derived from an EMBL/GenBank/DDBJ whole genome shotgun (WGS) entry which is preliminary data.</text>
</comment>
<protein>
    <submittedName>
        <fullName evidence="1">Uncharacterized protein</fullName>
    </submittedName>
</protein>
<accession>A0A0F9JBE4</accession>
<name>A0A0F9JBE4_9ZZZZ</name>
<gene>
    <name evidence="1" type="ORF">LCGC14_1474320</name>
</gene>
<organism evidence="1">
    <name type="scientific">marine sediment metagenome</name>
    <dbReference type="NCBI Taxonomy" id="412755"/>
    <lineage>
        <taxon>unclassified sequences</taxon>
        <taxon>metagenomes</taxon>
        <taxon>ecological metagenomes</taxon>
    </lineage>
</organism>
<dbReference type="AlphaFoldDB" id="A0A0F9JBE4"/>
<sequence length="455" mass="49556">MVVIRPAPGADPYARLLALLKQAPGGQLVTRDDVVQFIKITQGVPLNRPLLQYRSLVTQAQVAALKAIGLPLYVPGQLAWALANQSQLFAEIAFVRAALLLPGPQPIRIEVSQDTTPALLSLWGNWNALADRGPALLRPLLPGFEEPIVLAFAGPEGYDAGLALWRSRHGGELHLITRAGHMVQSARGLVDAQAWPGDESLVYVPAYVDGHRVRALDVIASQRFRTLRHLAGGPQDLEALWDLRTVAIVQAGPVRAGWSDKETWAGLELSNSGPWWDAHIALGWPYGEATTTLKTPWPWLGASARGSIAALRDGSGDGRWQGDARATGEVWAGPPELRIAGGLTWAIAPTRLDHLRSSLKPVLIRRHVRAQVRLDCGFQAEVLVHVSRLTATWRWRVGFVWEVWGSSAGVHLLGDVVRELARSGVEATVGPLRFRVLAAHEGGRLEGLIGFSWSW</sequence>